<name>A0A163FCR4_9BACL</name>
<proteinExistence type="predicted"/>
<feature type="compositionally biased region" description="Basic and acidic residues" evidence="1">
    <location>
        <begin position="149"/>
        <end position="159"/>
    </location>
</feature>
<sequence length="228" mass="25036">MNREYDPKQNERPMEDAHYSGLPEAAGPFMETGRTDPPSPELDGDLTSATMPSDALLEDNLHPSEQRGFYNAEDREEAIRNGRLEEDGRIGEAQAEDGVAVTGGDRDVYDTFRNPDNGDSEVIGVEDGSVNSPAVDRAPDEGSVSIGPDAREFKEEQLNRSRSNAASEGRIPAEMVDENYYDGGVPSPGADPNLGPAPFGEEVEPAIDHYESNVTRDRIDDRHRERFL</sequence>
<evidence type="ECO:0000313" key="3">
    <source>
        <dbReference type="Proteomes" id="UP000076490"/>
    </source>
</evidence>
<evidence type="ECO:0000313" key="2">
    <source>
        <dbReference type="EMBL" id="KZE38396.1"/>
    </source>
</evidence>
<dbReference type="Proteomes" id="UP000076490">
    <property type="component" value="Unassembled WGS sequence"/>
</dbReference>
<feature type="compositionally biased region" description="Basic and acidic residues" evidence="1">
    <location>
        <begin position="1"/>
        <end position="18"/>
    </location>
</feature>
<evidence type="ECO:0000256" key="1">
    <source>
        <dbReference type="SAM" id="MobiDB-lite"/>
    </source>
</evidence>
<dbReference type="RefSeq" id="WP_063179831.1">
    <property type="nucleotide sequence ID" value="NZ_LQNT01000009.1"/>
</dbReference>
<reference evidence="2 3" key="1">
    <citation type="submission" date="2016-01" db="EMBL/GenBank/DDBJ databases">
        <title>Whole genome sequencing of Bhargavaea cecembensis T14.</title>
        <authorList>
            <person name="Hong K.W."/>
        </authorList>
    </citation>
    <scope>NUCLEOTIDE SEQUENCE [LARGE SCALE GENOMIC DNA]</scope>
    <source>
        <strain evidence="2 3">T14</strain>
    </source>
</reference>
<dbReference type="EMBL" id="LQNT01000009">
    <property type="protein sequence ID" value="KZE38396.1"/>
    <property type="molecule type" value="Genomic_DNA"/>
</dbReference>
<dbReference type="AlphaFoldDB" id="A0A163FCR4"/>
<dbReference type="OrthoDB" id="2678178at2"/>
<comment type="caution">
    <text evidence="2">The sequence shown here is derived from an EMBL/GenBank/DDBJ whole genome shotgun (WGS) entry which is preliminary data.</text>
</comment>
<feature type="compositionally biased region" description="Basic and acidic residues" evidence="1">
    <location>
        <begin position="206"/>
        <end position="228"/>
    </location>
</feature>
<feature type="region of interest" description="Disordered" evidence="1">
    <location>
        <begin position="1"/>
        <end position="228"/>
    </location>
</feature>
<protein>
    <submittedName>
        <fullName evidence="2">Uncharacterized protein</fullName>
    </submittedName>
</protein>
<feature type="compositionally biased region" description="Basic and acidic residues" evidence="1">
    <location>
        <begin position="77"/>
        <end position="90"/>
    </location>
</feature>
<accession>A0A163FCR4</accession>
<organism evidence="2 3">
    <name type="scientific">Bhargavaea cecembensis</name>
    <dbReference type="NCBI Taxonomy" id="394098"/>
    <lineage>
        <taxon>Bacteria</taxon>
        <taxon>Bacillati</taxon>
        <taxon>Bacillota</taxon>
        <taxon>Bacilli</taxon>
        <taxon>Bacillales</taxon>
        <taxon>Caryophanaceae</taxon>
        <taxon>Bhargavaea</taxon>
    </lineage>
</organism>
<gene>
    <name evidence="2" type="ORF">AV656_05635</name>
</gene>